<evidence type="ECO:0000259" key="11">
    <source>
        <dbReference type="Pfam" id="PF21654"/>
    </source>
</evidence>
<evidence type="ECO:0000256" key="5">
    <source>
        <dbReference type="ARBA" id="ARBA00022840"/>
    </source>
</evidence>
<evidence type="ECO:0000256" key="4">
    <source>
        <dbReference type="ARBA" id="ARBA00022741"/>
    </source>
</evidence>
<dbReference type="Proteomes" id="UP000182379">
    <property type="component" value="Unassembled WGS sequence"/>
</dbReference>
<evidence type="ECO:0000256" key="8">
    <source>
        <dbReference type="ARBA" id="ARBA00023118"/>
    </source>
</evidence>
<feature type="domain" description="Cyclic GMP-AMP synthase DncV-like nucleotidyltransferase" evidence="11">
    <location>
        <begin position="54"/>
        <end position="141"/>
    </location>
</feature>
<keyword evidence="6" id="KW-0460">Magnesium</keyword>
<dbReference type="InterPro" id="IPR048445">
    <property type="entry name" value="DncV-like_NTFase"/>
</dbReference>
<dbReference type="GO" id="GO:0009117">
    <property type="term" value="P:nucleotide metabolic process"/>
    <property type="evidence" value="ECO:0007669"/>
    <property type="project" value="UniProtKB-KW"/>
</dbReference>
<keyword evidence="2" id="KW-0548">Nucleotidyltransferase</keyword>
<evidence type="ECO:0000313" key="13">
    <source>
        <dbReference type="Proteomes" id="UP000182379"/>
    </source>
</evidence>
<keyword evidence="3" id="KW-0479">Metal-binding</keyword>
<evidence type="ECO:0000256" key="2">
    <source>
        <dbReference type="ARBA" id="ARBA00022695"/>
    </source>
</evidence>
<keyword evidence="1" id="KW-0808">Transferase</keyword>
<dbReference type="Pfam" id="PF21654">
    <property type="entry name" value="DncV-like_NTFase"/>
    <property type="match status" value="1"/>
</dbReference>
<dbReference type="GO" id="GO:0005524">
    <property type="term" value="F:ATP binding"/>
    <property type="evidence" value="ECO:0007669"/>
    <property type="project" value="UniProtKB-KW"/>
</dbReference>
<name>A0A1H2ZSS2_ACIFE</name>
<evidence type="ECO:0000256" key="10">
    <source>
        <dbReference type="ARBA" id="ARBA00048304"/>
    </source>
</evidence>
<evidence type="ECO:0000256" key="6">
    <source>
        <dbReference type="ARBA" id="ARBA00022842"/>
    </source>
</evidence>
<keyword evidence="5" id="KW-0067">ATP-binding</keyword>
<comment type="catalytic activity">
    <reaction evidence="10">
        <text>GTP + ATP = 3',3'-cGAMP + 2 diphosphate</text>
        <dbReference type="Rhea" id="RHEA:35647"/>
        <dbReference type="ChEBI" id="CHEBI:30616"/>
        <dbReference type="ChEBI" id="CHEBI:33019"/>
        <dbReference type="ChEBI" id="CHEBI:37565"/>
        <dbReference type="ChEBI" id="CHEBI:71501"/>
    </reaction>
    <physiologicalReaction direction="left-to-right" evidence="10">
        <dbReference type="Rhea" id="RHEA:35648"/>
    </physiologicalReaction>
</comment>
<sequence>MISEKYLDNILNRISHALDIGDDLFKEAEEEYRHLGKWINQKLEEEDIQYKVDIFPQGSMALGTVVHPLSVKGNYDGFDLDWVLAFQDNYGLSPRKMKCDIVRGWLYDYLDRNGNSIGRIEEKRRCWHIENSEHPGFHTDVVPGYIQTQHLQITDKDEINNTYSYITSNPKGYQDWFFRRCEISKKRLLEAYNREFQADAKIEKLKRHKLKTPLQKAIQILKRYRDVQFRNVDETEHIKPISIILTTLAATFYDNEDSIFATIESFLKQAYPYIMDNKNENGYFIADPSNEKENLADKWNVHSERAVAFFVFLERAQKDFNREKLMQMSNIELASHLKKILGEDVTTRVFNELAEERKNSQNQGLLKVDPKRGMLSAAGSIAVTESHHYGR</sequence>
<evidence type="ECO:0000256" key="9">
    <source>
        <dbReference type="ARBA" id="ARBA00044145"/>
    </source>
</evidence>
<comment type="caution">
    <text evidence="12">The sequence shown here is derived from an EMBL/GenBank/DDBJ whole genome shotgun (WGS) entry which is preliminary data.</text>
</comment>
<protein>
    <recommendedName>
        <fullName evidence="9">Cyclic GMP-AMP synthase</fullName>
    </recommendedName>
</protein>
<evidence type="ECO:0000256" key="7">
    <source>
        <dbReference type="ARBA" id="ARBA00023080"/>
    </source>
</evidence>
<organism evidence="12 13">
    <name type="scientific">Acidaminococcus fermentans</name>
    <dbReference type="NCBI Taxonomy" id="905"/>
    <lineage>
        <taxon>Bacteria</taxon>
        <taxon>Bacillati</taxon>
        <taxon>Bacillota</taxon>
        <taxon>Negativicutes</taxon>
        <taxon>Acidaminococcales</taxon>
        <taxon>Acidaminococcaceae</taxon>
        <taxon>Acidaminococcus</taxon>
    </lineage>
</organism>
<dbReference type="AlphaFoldDB" id="A0A1H2ZSS2"/>
<accession>A0A1H2ZSS2</accession>
<evidence type="ECO:0000313" key="12">
    <source>
        <dbReference type="EMBL" id="SDX20620.1"/>
    </source>
</evidence>
<proteinExistence type="predicted"/>
<dbReference type="GO" id="GO:0046872">
    <property type="term" value="F:metal ion binding"/>
    <property type="evidence" value="ECO:0007669"/>
    <property type="project" value="UniProtKB-KW"/>
</dbReference>
<keyword evidence="8" id="KW-0051">Antiviral defense</keyword>
<reference evidence="12 13" key="1">
    <citation type="submission" date="2016-10" db="EMBL/GenBank/DDBJ databases">
        <authorList>
            <person name="Varghese N."/>
            <person name="Submissions S."/>
        </authorList>
    </citation>
    <scope>NUCLEOTIDE SEQUENCE [LARGE SCALE GENOMIC DNA]</scope>
    <source>
        <strain evidence="12 13">WCC6</strain>
    </source>
</reference>
<dbReference type="GO" id="GO:0051607">
    <property type="term" value="P:defense response to virus"/>
    <property type="evidence" value="ECO:0007669"/>
    <property type="project" value="UniProtKB-KW"/>
</dbReference>
<evidence type="ECO:0000256" key="3">
    <source>
        <dbReference type="ARBA" id="ARBA00022723"/>
    </source>
</evidence>
<gene>
    <name evidence="12" type="ORF">SAMN05216495_11637</name>
</gene>
<keyword evidence="4" id="KW-0547">Nucleotide-binding</keyword>
<keyword evidence="7" id="KW-0546">Nucleotide metabolism</keyword>
<evidence type="ECO:0000256" key="1">
    <source>
        <dbReference type="ARBA" id="ARBA00022679"/>
    </source>
</evidence>
<dbReference type="EMBL" id="FNOP01000016">
    <property type="protein sequence ID" value="SDX20620.1"/>
    <property type="molecule type" value="Genomic_DNA"/>
</dbReference>
<dbReference type="RefSeq" id="WP_074707759.1">
    <property type="nucleotide sequence ID" value="NZ_FNOP01000016.1"/>
</dbReference>
<dbReference type="GO" id="GO:0016779">
    <property type="term" value="F:nucleotidyltransferase activity"/>
    <property type="evidence" value="ECO:0007669"/>
    <property type="project" value="UniProtKB-KW"/>
</dbReference>